<sequence length="314" mass="33586">MGSNVKGALMALLAFAIFSGHDVIVRLLGGDYSPVQILFFTSLMSFPLITLMLVRDPTQGNLRPVHPWWIAARSVSMALVGLCAFYAFTVLPLAQVYAILFASPLLITMLAIPLLGEKVGLHRSLAVLVGMAGVIVVLRPGSTELGLGHAAAFLAAMFNAVQSIIARRIGSKERSVVMLLFPLATTFLMMGGALALTYEPMPLIDLGSMAVIALLGFIASFFLVAAYTHAEAAIVAPMQYSQIIWAAFYGYVLFDELVDTTTILGTSIIVASGLYIVVREAAGGTSVETPVLRTRTRGFTPGAFRISVALRRKS</sequence>
<dbReference type="OrthoDB" id="7818056at2"/>
<evidence type="ECO:0000259" key="2">
    <source>
        <dbReference type="Pfam" id="PF00892"/>
    </source>
</evidence>
<keyword evidence="1" id="KW-0812">Transmembrane</keyword>
<evidence type="ECO:0000256" key="1">
    <source>
        <dbReference type="SAM" id="Phobius"/>
    </source>
</evidence>
<feature type="transmembrane region" description="Helical" evidence="1">
    <location>
        <begin position="124"/>
        <end position="141"/>
    </location>
</feature>
<dbReference type="PATRIC" id="fig|1461693.3.peg.1410"/>
<dbReference type="EMBL" id="AQQY01000003">
    <property type="protein sequence ID" value="KCV82657.1"/>
    <property type="molecule type" value="Genomic_DNA"/>
</dbReference>
<feature type="transmembrane region" description="Helical" evidence="1">
    <location>
        <begin position="147"/>
        <end position="165"/>
    </location>
</feature>
<gene>
    <name evidence="3" type="ORF">ATO10_06931</name>
</gene>
<feature type="transmembrane region" description="Helical" evidence="1">
    <location>
        <begin position="204"/>
        <end position="227"/>
    </location>
</feature>
<feature type="domain" description="EamA" evidence="2">
    <location>
        <begin position="6"/>
        <end position="138"/>
    </location>
</feature>
<comment type="caution">
    <text evidence="3">The sequence shown here is derived from an EMBL/GenBank/DDBJ whole genome shotgun (WGS) entry which is preliminary data.</text>
</comment>
<feature type="transmembrane region" description="Helical" evidence="1">
    <location>
        <begin position="94"/>
        <end position="112"/>
    </location>
</feature>
<dbReference type="AlphaFoldDB" id="A0A058ZN98"/>
<name>A0A058ZN98_9RHOB</name>
<dbReference type="Pfam" id="PF00892">
    <property type="entry name" value="EamA"/>
    <property type="match status" value="2"/>
</dbReference>
<keyword evidence="1" id="KW-0472">Membrane</keyword>
<dbReference type="SUPFAM" id="SSF103481">
    <property type="entry name" value="Multidrug resistance efflux transporter EmrE"/>
    <property type="match status" value="2"/>
</dbReference>
<accession>A0A058ZN98</accession>
<feature type="transmembrane region" description="Helical" evidence="1">
    <location>
        <begin position="260"/>
        <end position="278"/>
    </location>
</feature>
<dbReference type="PANTHER" id="PTHR22911:SF135">
    <property type="entry name" value="BLR4310 PROTEIN"/>
    <property type="match status" value="1"/>
</dbReference>
<dbReference type="RefSeq" id="WP_035249742.1">
    <property type="nucleotide sequence ID" value="NZ_AQQY01000003.1"/>
</dbReference>
<keyword evidence="4" id="KW-1185">Reference proteome</keyword>
<dbReference type="PANTHER" id="PTHR22911">
    <property type="entry name" value="ACYL-MALONYL CONDENSING ENZYME-RELATED"/>
    <property type="match status" value="1"/>
</dbReference>
<evidence type="ECO:0000313" key="4">
    <source>
        <dbReference type="Proteomes" id="UP000024836"/>
    </source>
</evidence>
<dbReference type="InterPro" id="IPR000620">
    <property type="entry name" value="EamA_dom"/>
</dbReference>
<reference evidence="3 4" key="1">
    <citation type="submission" date="2013-04" db="EMBL/GenBank/DDBJ databases">
        <title>Shimia sp. 22II-S11-Z10 Genome Sequencing.</title>
        <authorList>
            <person name="Lai Q."/>
            <person name="Li G."/>
            <person name="Shao Z."/>
        </authorList>
    </citation>
    <scope>NUCLEOTIDE SEQUENCE [LARGE SCALE GENOMIC DNA]</scope>
    <source>
        <strain evidence="4">22II-S11-Z10</strain>
    </source>
</reference>
<keyword evidence="1" id="KW-1133">Transmembrane helix</keyword>
<dbReference type="STRING" id="1461693.ATO10_06931"/>
<feature type="transmembrane region" description="Helical" evidence="1">
    <location>
        <begin position="177"/>
        <end position="198"/>
    </location>
</feature>
<evidence type="ECO:0000313" key="3">
    <source>
        <dbReference type="EMBL" id="KCV82657.1"/>
    </source>
</evidence>
<dbReference type="Proteomes" id="UP000024836">
    <property type="component" value="Unassembled WGS sequence"/>
</dbReference>
<protein>
    <recommendedName>
        <fullName evidence="2">EamA domain-containing protein</fullName>
    </recommendedName>
</protein>
<dbReference type="Gene3D" id="1.10.3730.20">
    <property type="match status" value="1"/>
</dbReference>
<dbReference type="eggNOG" id="COG0697">
    <property type="taxonomic scope" value="Bacteria"/>
</dbReference>
<feature type="domain" description="EamA" evidence="2">
    <location>
        <begin position="147"/>
        <end position="276"/>
    </location>
</feature>
<feature type="transmembrane region" description="Helical" evidence="1">
    <location>
        <begin position="234"/>
        <end position="254"/>
    </location>
</feature>
<dbReference type="GO" id="GO:0016020">
    <property type="term" value="C:membrane"/>
    <property type="evidence" value="ECO:0007669"/>
    <property type="project" value="InterPro"/>
</dbReference>
<proteinExistence type="predicted"/>
<organism evidence="3 4">
    <name type="scientific">Actibacterium atlanticum</name>
    <dbReference type="NCBI Taxonomy" id="1461693"/>
    <lineage>
        <taxon>Bacteria</taxon>
        <taxon>Pseudomonadati</taxon>
        <taxon>Pseudomonadota</taxon>
        <taxon>Alphaproteobacteria</taxon>
        <taxon>Rhodobacterales</taxon>
        <taxon>Roseobacteraceae</taxon>
        <taxon>Actibacterium</taxon>
    </lineage>
</organism>
<dbReference type="InterPro" id="IPR037185">
    <property type="entry name" value="EmrE-like"/>
</dbReference>
<feature type="transmembrane region" description="Helical" evidence="1">
    <location>
        <begin position="66"/>
        <end position="88"/>
    </location>
</feature>
<feature type="transmembrane region" description="Helical" evidence="1">
    <location>
        <begin position="36"/>
        <end position="54"/>
    </location>
</feature>